<keyword evidence="4" id="KW-1185">Reference proteome</keyword>
<dbReference type="RefSeq" id="WP_226936420.1">
    <property type="nucleotide sequence ID" value="NZ_JACDXX010000012.1"/>
</dbReference>
<dbReference type="NCBIfam" id="TIGR01845">
    <property type="entry name" value="outer_NodT"/>
    <property type="match status" value="1"/>
</dbReference>
<feature type="signal peptide" evidence="2">
    <location>
        <begin position="1"/>
        <end position="29"/>
    </location>
</feature>
<comment type="similarity">
    <text evidence="1 2">Belongs to the outer membrane factor (OMF) (TC 1.B.17) family.</text>
</comment>
<sequence length="458" mass="47788">MSSTSLPRRARPGRFLTIFPLTLALAACATTEFTRPTPDLAGSFAASAPGRSASGAWWQSFRDPTLDGLIRQGLSRNLSIQEAIAAIDAAEAAAQITRAADLPGVSAGANASRAESTQGGITESTSATLSTSWMIDIFGGNRAARAAAVAEWEAAKLSQEVARRTVAAAVTSAYIDLRFYQESIALTRQSITSRQETLNLTRDMVEVGQASRLDQLQAEQAVAQAQASLPALEIGFDRSLNRLASLVNSRSATLRPQLQKGASQPSARFKPSVGLPADVIRARPDVAIAEKGLAAAAARVGVAEAAFWPSVTLSGSITPANIRGGANPTSWAIGPQINLPIFTGGANKARLSAAEANAVQAELKWRGSVLNAVEEVENGLSAWNRGASNVAAQRRLVANAQETVSLAREAWGSGQTDFFTVLDAERNLLSARSALAGAVRDLAAGYVSLSVAAGSPLQ</sequence>
<evidence type="ECO:0000256" key="1">
    <source>
        <dbReference type="ARBA" id="ARBA00007613"/>
    </source>
</evidence>
<dbReference type="Gene3D" id="1.20.1600.10">
    <property type="entry name" value="Outer membrane efflux proteins (OEP)"/>
    <property type="match status" value="1"/>
</dbReference>
<evidence type="ECO:0000313" key="3">
    <source>
        <dbReference type="EMBL" id="MCB5411020.1"/>
    </source>
</evidence>
<dbReference type="Gene3D" id="2.20.200.10">
    <property type="entry name" value="Outer membrane efflux proteins (OEP)"/>
    <property type="match status" value="1"/>
</dbReference>
<dbReference type="PANTHER" id="PTHR30203">
    <property type="entry name" value="OUTER MEMBRANE CATION EFFLUX PROTEIN"/>
    <property type="match status" value="1"/>
</dbReference>
<proteinExistence type="inferred from homology"/>
<dbReference type="InterPro" id="IPR003423">
    <property type="entry name" value="OMP_efflux"/>
</dbReference>
<keyword evidence="2" id="KW-0812">Transmembrane</keyword>
<name>A0ABS8CQB6_9RHOB</name>
<keyword evidence="2" id="KW-1134">Transmembrane beta strand</keyword>
<gene>
    <name evidence="3" type="ORF">H0485_13555</name>
</gene>
<keyword evidence="2" id="KW-0449">Lipoprotein</keyword>
<dbReference type="Pfam" id="PF02321">
    <property type="entry name" value="OEP"/>
    <property type="match status" value="2"/>
</dbReference>
<keyword evidence="2" id="KW-0472">Membrane</keyword>
<reference evidence="3 4" key="1">
    <citation type="submission" date="2020-07" db="EMBL/GenBank/DDBJ databases">
        <title>Pseudogemmobacter sp. nov., isolated from poultry manure in Taiwan.</title>
        <authorList>
            <person name="Lin S.-Y."/>
            <person name="Tang Y.-S."/>
            <person name="Young C.-C."/>
        </authorList>
    </citation>
    <scope>NUCLEOTIDE SEQUENCE [LARGE SCALE GENOMIC DNA]</scope>
    <source>
        <strain evidence="3 4">CC-YST710</strain>
    </source>
</reference>
<evidence type="ECO:0000256" key="2">
    <source>
        <dbReference type="RuleBase" id="RU362097"/>
    </source>
</evidence>
<dbReference type="EMBL" id="JACDXX010000012">
    <property type="protein sequence ID" value="MCB5411020.1"/>
    <property type="molecule type" value="Genomic_DNA"/>
</dbReference>
<feature type="chain" id="PRO_5044954558" evidence="2">
    <location>
        <begin position="30"/>
        <end position="458"/>
    </location>
</feature>
<keyword evidence="2" id="KW-0732">Signal</keyword>
<keyword evidence="2" id="KW-0564">Palmitate</keyword>
<evidence type="ECO:0000313" key="4">
    <source>
        <dbReference type="Proteomes" id="UP001198571"/>
    </source>
</evidence>
<protein>
    <submittedName>
        <fullName evidence="3">Efflux transporter outer membrane subunit</fullName>
    </submittedName>
</protein>
<organism evidence="3 4">
    <name type="scientific">Pseudogemmobacter faecipullorum</name>
    <dbReference type="NCBI Taxonomy" id="2755041"/>
    <lineage>
        <taxon>Bacteria</taxon>
        <taxon>Pseudomonadati</taxon>
        <taxon>Pseudomonadota</taxon>
        <taxon>Alphaproteobacteria</taxon>
        <taxon>Rhodobacterales</taxon>
        <taxon>Paracoccaceae</taxon>
        <taxon>Pseudogemmobacter</taxon>
    </lineage>
</organism>
<dbReference type="SUPFAM" id="SSF56954">
    <property type="entry name" value="Outer membrane efflux proteins (OEP)"/>
    <property type="match status" value="1"/>
</dbReference>
<accession>A0ABS8CQB6</accession>
<comment type="subcellular location">
    <subcellularLocation>
        <location evidence="2">Cell membrane</location>
        <topology evidence="2">Lipid-anchor</topology>
    </subcellularLocation>
</comment>
<dbReference type="InterPro" id="IPR010131">
    <property type="entry name" value="MdtP/NodT-like"/>
</dbReference>
<comment type="caution">
    <text evidence="3">The sequence shown here is derived from an EMBL/GenBank/DDBJ whole genome shotgun (WGS) entry which is preliminary data.</text>
</comment>
<dbReference type="Proteomes" id="UP001198571">
    <property type="component" value="Unassembled WGS sequence"/>
</dbReference>